<keyword evidence="1" id="KW-0663">Pyridoxal phosphate</keyword>
<dbReference type="GO" id="GO:0006569">
    <property type="term" value="P:L-tryptophan catabolic process"/>
    <property type="evidence" value="ECO:0007669"/>
    <property type="project" value="InterPro"/>
</dbReference>
<dbReference type="SUPFAM" id="SSF53383">
    <property type="entry name" value="PLP-dependent transferases"/>
    <property type="match status" value="1"/>
</dbReference>
<reference evidence="4" key="1">
    <citation type="submission" date="2016-10" db="EMBL/GenBank/DDBJ databases">
        <authorList>
            <person name="Varghese N."/>
            <person name="Submissions S."/>
        </authorList>
    </citation>
    <scope>NUCLEOTIDE SEQUENCE [LARGE SCALE GENOMIC DNA]</scope>
    <source>
        <strain evidence="4">DSM 45501</strain>
    </source>
</reference>
<dbReference type="AlphaFoldDB" id="A0A1I6X1W8"/>
<protein>
    <submittedName>
        <fullName evidence="3">Kynureninase</fullName>
    </submittedName>
</protein>
<dbReference type="Proteomes" id="UP000199165">
    <property type="component" value="Unassembled WGS sequence"/>
</dbReference>
<feature type="region of interest" description="Disordered" evidence="2">
    <location>
        <begin position="79"/>
        <end position="102"/>
    </location>
</feature>
<dbReference type="InterPro" id="IPR015422">
    <property type="entry name" value="PyrdxlP-dep_Trfase_small"/>
</dbReference>
<dbReference type="GO" id="GO:0005737">
    <property type="term" value="C:cytoplasm"/>
    <property type="evidence" value="ECO:0007669"/>
    <property type="project" value="InterPro"/>
</dbReference>
<keyword evidence="4" id="KW-1185">Reference proteome</keyword>
<name>A0A1I6X1W8_9ACTN</name>
<dbReference type="Pfam" id="PF22580">
    <property type="entry name" value="KYNU_C"/>
    <property type="match status" value="1"/>
</dbReference>
<evidence type="ECO:0000313" key="3">
    <source>
        <dbReference type="EMBL" id="SFT32288.1"/>
    </source>
</evidence>
<sequence length="102" mass="11327">MPLPPLGVRFASPREHSRRGGHITLCRGDFDVVNEELRRRGVVPDFRSPDGIRIGLSPLSTRFTEVHTGMATLAEVAAERLGKKGQDGNAPTDGGFRHRRRR</sequence>
<dbReference type="GO" id="GO:0030429">
    <property type="term" value="F:kynureninase activity"/>
    <property type="evidence" value="ECO:0007669"/>
    <property type="project" value="InterPro"/>
</dbReference>
<dbReference type="GO" id="GO:0009435">
    <property type="term" value="P:NAD+ biosynthetic process"/>
    <property type="evidence" value="ECO:0007669"/>
    <property type="project" value="InterPro"/>
</dbReference>
<proteinExistence type="predicted"/>
<dbReference type="InterPro" id="IPR015424">
    <property type="entry name" value="PyrdxlP-dep_Trfase"/>
</dbReference>
<dbReference type="InterPro" id="IPR010111">
    <property type="entry name" value="Kynureninase"/>
</dbReference>
<dbReference type="GO" id="GO:0030170">
    <property type="term" value="F:pyridoxal phosphate binding"/>
    <property type="evidence" value="ECO:0007669"/>
    <property type="project" value="InterPro"/>
</dbReference>
<dbReference type="Gene3D" id="3.90.1150.10">
    <property type="entry name" value="Aspartate Aminotransferase, domain 1"/>
    <property type="match status" value="1"/>
</dbReference>
<organism evidence="3 4">
    <name type="scientific">Actinopolyspora righensis</name>
    <dbReference type="NCBI Taxonomy" id="995060"/>
    <lineage>
        <taxon>Bacteria</taxon>
        <taxon>Bacillati</taxon>
        <taxon>Actinomycetota</taxon>
        <taxon>Actinomycetes</taxon>
        <taxon>Actinopolysporales</taxon>
        <taxon>Actinopolysporaceae</taxon>
        <taxon>Actinopolyspora</taxon>
        <taxon>Actinopolyspora alba group</taxon>
    </lineage>
</organism>
<dbReference type="EMBL" id="FPAT01000001">
    <property type="protein sequence ID" value="SFT32288.1"/>
    <property type="molecule type" value="Genomic_DNA"/>
</dbReference>
<gene>
    <name evidence="3" type="ORF">SAMN04487904_10116</name>
</gene>
<dbReference type="STRING" id="995060.SAMN04487904_10116"/>
<evidence type="ECO:0000313" key="4">
    <source>
        <dbReference type="Proteomes" id="UP000199165"/>
    </source>
</evidence>
<accession>A0A1I6X1W8</accession>
<evidence type="ECO:0000256" key="2">
    <source>
        <dbReference type="SAM" id="MobiDB-lite"/>
    </source>
</evidence>
<evidence type="ECO:0000256" key="1">
    <source>
        <dbReference type="ARBA" id="ARBA00022898"/>
    </source>
</evidence>